<evidence type="ECO:0000256" key="2">
    <source>
        <dbReference type="ARBA" id="ARBA00009604"/>
    </source>
</evidence>
<comment type="pathway">
    <text evidence="1">Carbohydrate degradation; glycolysis; pyruvate from D-glyceraldehyde 3-phosphate: step 4/5.</text>
</comment>
<dbReference type="SMART" id="SM01193">
    <property type="entry name" value="Enolase_N"/>
    <property type="match status" value="1"/>
</dbReference>
<dbReference type="PANTHER" id="PTHR11902">
    <property type="entry name" value="ENOLASE"/>
    <property type="match status" value="1"/>
</dbReference>
<dbReference type="PANTHER" id="PTHR11902:SF30">
    <property type="entry name" value="ENOLASE 4"/>
    <property type="match status" value="1"/>
</dbReference>
<evidence type="ECO:0000259" key="10">
    <source>
        <dbReference type="SMART" id="SM01192"/>
    </source>
</evidence>
<comment type="catalytic activity">
    <reaction evidence="8">
        <text>(2R)-2-phosphoglycerate = phosphoenolpyruvate + H2O</text>
        <dbReference type="Rhea" id="RHEA:10164"/>
        <dbReference type="ChEBI" id="CHEBI:15377"/>
        <dbReference type="ChEBI" id="CHEBI:58289"/>
        <dbReference type="ChEBI" id="CHEBI:58702"/>
        <dbReference type="EC" id="4.2.1.11"/>
    </reaction>
</comment>
<evidence type="ECO:0000313" key="12">
    <source>
        <dbReference type="Ensembl" id="ENSECRP00000003495.1"/>
    </source>
</evidence>
<reference evidence="12" key="2">
    <citation type="submission" date="2025-08" db="UniProtKB">
        <authorList>
            <consortium name="Ensembl"/>
        </authorList>
    </citation>
    <scope>IDENTIFICATION</scope>
</reference>
<dbReference type="Proteomes" id="UP000694620">
    <property type="component" value="Chromosome 2"/>
</dbReference>
<sequence length="608" mass="67173">MSYTGFLGNTRVSKEVREFYELKQKAAEYYRASGIVQNLEDALNKMFYDKPEDMCGYLSNYFAKLSQPPVISRLLGREVYDGMGQLSVQVDVYCTVKNEEKRVCTAAISSHCEPPDVAFPEAYACDDVRRSEAVRTALQWIGEPLTELLKDHQPDEQDRLDDLLRKKEKAQKKVVKHRRRTAPHETSTQKKRRRSRNNNPHPPPPTHINKNSDFFFIIIAKKGNISEKPIPPAEPQEPVLQGSVAVGSVSLAVAKAAATLRSIPLYQHIASLKHPQQPASELNIPLPMITVISCGKLSPGKLNLMKEVIAIPAPGLTFKQVKKATDSLNVIRAGGRGKALETGQVGGPASKPQSHLGSMVLSFDRMEQPLDLVMEAAKALELTVGKDIHLAVNCAAHELVDYQKGKYEIANGTAKNPDEMVDVLVDLLNRYPAVIALIDPLRREDKEQWTSLYTAVQSKCYLFAEGTSKSIGFLLAEPDQIMSQASGLVLRHTNETTISDLIHMTTKLKDRNQIHVLGTADGEPCDDSLSDLAVGLGARFVKLGGLCRGERVTKYGRLLSIEEELARQGALGMTSSFYIFSTTSREPLHTLGCQCDPTQDRRTALTAG</sequence>
<feature type="region of interest" description="Disordered" evidence="9">
    <location>
        <begin position="169"/>
        <end position="210"/>
    </location>
</feature>
<dbReference type="UniPathway" id="UPA00109">
    <property type="reaction ID" value="UER00187"/>
</dbReference>
<comment type="similarity">
    <text evidence="2">Belongs to the enolase family.</text>
</comment>
<keyword evidence="13" id="KW-1185">Reference proteome</keyword>
<dbReference type="GO" id="GO:0000015">
    <property type="term" value="C:phosphopyruvate hydratase complex"/>
    <property type="evidence" value="ECO:0007669"/>
    <property type="project" value="InterPro"/>
</dbReference>
<dbReference type="Gene3D" id="3.20.20.120">
    <property type="entry name" value="Enolase-like C-terminal domain"/>
    <property type="match status" value="1"/>
</dbReference>
<dbReference type="GO" id="GO:0004634">
    <property type="term" value="F:phosphopyruvate hydratase activity"/>
    <property type="evidence" value="ECO:0007669"/>
    <property type="project" value="UniProtKB-EC"/>
</dbReference>
<dbReference type="SUPFAM" id="SSF51604">
    <property type="entry name" value="Enolase C-terminal domain-like"/>
    <property type="match status" value="1"/>
</dbReference>
<evidence type="ECO:0000256" key="7">
    <source>
        <dbReference type="ARBA" id="ARBA00034855"/>
    </source>
</evidence>
<dbReference type="InterPro" id="IPR029017">
    <property type="entry name" value="Enolase-like_N"/>
</dbReference>
<dbReference type="CDD" id="cd22974">
    <property type="entry name" value="DD_ENO4"/>
    <property type="match status" value="1"/>
</dbReference>
<dbReference type="InterPro" id="IPR020811">
    <property type="entry name" value="Enolase_N"/>
</dbReference>
<reference evidence="12" key="3">
    <citation type="submission" date="2025-09" db="UniProtKB">
        <authorList>
            <consortium name="Ensembl"/>
        </authorList>
    </citation>
    <scope>IDENTIFICATION</scope>
</reference>
<dbReference type="Pfam" id="PF00113">
    <property type="entry name" value="Enolase_C"/>
    <property type="match status" value="1"/>
</dbReference>
<dbReference type="EC" id="4.2.1.11" evidence="3"/>
<gene>
    <name evidence="12" type="primary">ENO4</name>
    <name evidence="12" type="synonym">eno4</name>
</gene>
<dbReference type="Ensembl" id="ENSECRT00000003554.1">
    <property type="protein sequence ID" value="ENSECRP00000003495.1"/>
    <property type="gene ID" value="ENSECRG00000002387.1"/>
</dbReference>
<dbReference type="GO" id="GO:0006096">
    <property type="term" value="P:glycolytic process"/>
    <property type="evidence" value="ECO:0007669"/>
    <property type="project" value="UniProtKB-UniPathway"/>
</dbReference>
<keyword evidence="5" id="KW-0456">Lyase</keyword>
<evidence type="ECO:0000256" key="8">
    <source>
        <dbReference type="ARBA" id="ARBA00048333"/>
    </source>
</evidence>
<evidence type="ECO:0000256" key="5">
    <source>
        <dbReference type="ARBA" id="ARBA00023239"/>
    </source>
</evidence>
<reference evidence="12" key="1">
    <citation type="submission" date="2021-06" db="EMBL/GenBank/DDBJ databases">
        <authorList>
            <consortium name="Wellcome Sanger Institute Data Sharing"/>
        </authorList>
    </citation>
    <scope>NUCLEOTIDE SEQUENCE [LARGE SCALE GENOMIC DNA]</scope>
</reference>
<organism evidence="12 13">
    <name type="scientific">Erpetoichthys calabaricus</name>
    <name type="common">Rope fish</name>
    <name type="synonym">Calamoichthys calabaricus</name>
    <dbReference type="NCBI Taxonomy" id="27687"/>
    <lineage>
        <taxon>Eukaryota</taxon>
        <taxon>Metazoa</taxon>
        <taxon>Chordata</taxon>
        <taxon>Craniata</taxon>
        <taxon>Vertebrata</taxon>
        <taxon>Euteleostomi</taxon>
        <taxon>Actinopterygii</taxon>
        <taxon>Polypteriformes</taxon>
        <taxon>Polypteridae</taxon>
        <taxon>Erpetoichthys</taxon>
    </lineage>
</organism>
<feature type="domain" description="Enolase C-terminal TIM barrel" evidence="10">
    <location>
        <begin position="281"/>
        <end position="579"/>
    </location>
</feature>
<evidence type="ECO:0000256" key="3">
    <source>
        <dbReference type="ARBA" id="ARBA00012058"/>
    </source>
</evidence>
<name>A0A8C4RJD6_ERPCA</name>
<protein>
    <recommendedName>
        <fullName evidence="7">Enolase 4</fullName>
        <ecNumber evidence="3">4.2.1.11</ecNumber>
    </recommendedName>
    <alternativeName>
        <fullName evidence="6">2-phospho-D-glycerate hydro-lyase</fullName>
    </alternativeName>
</protein>
<dbReference type="GeneTree" id="ENSGT00950000182805"/>
<accession>A0A8C4RJD6</accession>
<dbReference type="InterPro" id="IPR047500">
    <property type="entry name" value="DD_ENO4"/>
</dbReference>
<dbReference type="InterPro" id="IPR020810">
    <property type="entry name" value="Enolase_C"/>
</dbReference>
<evidence type="ECO:0000256" key="9">
    <source>
        <dbReference type="SAM" id="MobiDB-lite"/>
    </source>
</evidence>
<dbReference type="SMART" id="SM01192">
    <property type="entry name" value="Enolase_C"/>
    <property type="match status" value="1"/>
</dbReference>
<evidence type="ECO:0000259" key="11">
    <source>
        <dbReference type="SMART" id="SM01193"/>
    </source>
</evidence>
<feature type="domain" description="Enolase N-terminal" evidence="11">
    <location>
        <begin position="71"/>
        <end position="269"/>
    </location>
</feature>
<evidence type="ECO:0000256" key="4">
    <source>
        <dbReference type="ARBA" id="ARBA00023152"/>
    </source>
</evidence>
<dbReference type="InterPro" id="IPR000941">
    <property type="entry name" value="Enolase"/>
</dbReference>
<feature type="compositionally biased region" description="Basic residues" evidence="9">
    <location>
        <begin position="169"/>
        <end position="181"/>
    </location>
</feature>
<evidence type="ECO:0000256" key="6">
    <source>
        <dbReference type="ARBA" id="ARBA00031125"/>
    </source>
</evidence>
<dbReference type="InterPro" id="IPR036849">
    <property type="entry name" value="Enolase-like_C_sf"/>
</dbReference>
<dbReference type="SUPFAM" id="SSF54826">
    <property type="entry name" value="Enolase N-terminal domain-like"/>
    <property type="match status" value="1"/>
</dbReference>
<evidence type="ECO:0000313" key="13">
    <source>
        <dbReference type="Proteomes" id="UP000694620"/>
    </source>
</evidence>
<dbReference type="GO" id="GO:0000287">
    <property type="term" value="F:magnesium ion binding"/>
    <property type="evidence" value="ECO:0007669"/>
    <property type="project" value="InterPro"/>
</dbReference>
<dbReference type="AlphaFoldDB" id="A0A8C4RJD6"/>
<dbReference type="Gene3D" id="3.30.390.10">
    <property type="entry name" value="Enolase-like, N-terminal domain"/>
    <property type="match status" value="1"/>
</dbReference>
<evidence type="ECO:0000256" key="1">
    <source>
        <dbReference type="ARBA" id="ARBA00005031"/>
    </source>
</evidence>
<keyword evidence="4" id="KW-0324">Glycolysis</keyword>
<proteinExistence type="inferred from homology"/>